<reference evidence="3 4" key="1">
    <citation type="journal article" date="2013" name="Nat. Genet.">
        <title>The high-quality draft genome of peach (Prunus persica) identifies unique patterns of genetic diversity, domestication and genome evolution.</title>
        <authorList>
            <consortium name="International Peach Genome Initiative"/>
            <person name="Verde I."/>
            <person name="Abbott A.G."/>
            <person name="Scalabrin S."/>
            <person name="Jung S."/>
            <person name="Shu S."/>
            <person name="Marroni F."/>
            <person name="Zhebentyayeva T."/>
            <person name="Dettori M.T."/>
            <person name="Grimwood J."/>
            <person name="Cattonaro F."/>
            <person name="Zuccolo A."/>
            <person name="Rossini L."/>
            <person name="Jenkins J."/>
            <person name="Vendramin E."/>
            <person name="Meisel L.A."/>
            <person name="Decroocq V."/>
            <person name="Sosinski B."/>
            <person name="Prochnik S."/>
            <person name="Mitros T."/>
            <person name="Policriti A."/>
            <person name="Cipriani G."/>
            <person name="Dondini L."/>
            <person name="Ficklin S."/>
            <person name="Goodstein D.M."/>
            <person name="Xuan P."/>
            <person name="Del Fabbro C."/>
            <person name="Aramini V."/>
            <person name="Copetti D."/>
            <person name="Gonzalez S."/>
            <person name="Horner D.S."/>
            <person name="Falchi R."/>
            <person name="Lucas S."/>
            <person name="Mica E."/>
            <person name="Maldonado J."/>
            <person name="Lazzari B."/>
            <person name="Bielenberg D."/>
            <person name="Pirona R."/>
            <person name="Miculan M."/>
            <person name="Barakat A."/>
            <person name="Testolin R."/>
            <person name="Stella A."/>
            <person name="Tartarini S."/>
            <person name="Tonutti P."/>
            <person name="Arus P."/>
            <person name="Orellana A."/>
            <person name="Wells C."/>
            <person name="Main D."/>
            <person name="Vizzotto G."/>
            <person name="Silva H."/>
            <person name="Salamini F."/>
            <person name="Schmutz J."/>
            <person name="Morgante M."/>
            <person name="Rokhsar D.S."/>
        </authorList>
    </citation>
    <scope>NUCLEOTIDE SEQUENCE [LARGE SCALE GENOMIC DNA]</scope>
    <source>
        <strain evidence="4">cv. Nemared</strain>
    </source>
</reference>
<feature type="region of interest" description="Disordered" evidence="1">
    <location>
        <begin position="56"/>
        <end position="75"/>
    </location>
</feature>
<feature type="chain" id="PRO_5012558246" evidence="2">
    <location>
        <begin position="21"/>
        <end position="75"/>
    </location>
</feature>
<keyword evidence="2" id="KW-0732">Signal</keyword>
<dbReference type="Proteomes" id="UP000006882">
    <property type="component" value="Chromosome G2"/>
</dbReference>
<gene>
    <name evidence="3" type="ORF">PRUPE_2G139700</name>
</gene>
<keyword evidence="4" id="KW-1185">Reference proteome</keyword>
<proteinExistence type="predicted"/>
<organism evidence="3 4">
    <name type="scientific">Prunus persica</name>
    <name type="common">Peach</name>
    <name type="synonym">Amygdalus persica</name>
    <dbReference type="NCBI Taxonomy" id="3760"/>
    <lineage>
        <taxon>Eukaryota</taxon>
        <taxon>Viridiplantae</taxon>
        <taxon>Streptophyta</taxon>
        <taxon>Embryophyta</taxon>
        <taxon>Tracheophyta</taxon>
        <taxon>Spermatophyta</taxon>
        <taxon>Magnoliopsida</taxon>
        <taxon>eudicotyledons</taxon>
        <taxon>Gunneridae</taxon>
        <taxon>Pentapetalae</taxon>
        <taxon>rosids</taxon>
        <taxon>fabids</taxon>
        <taxon>Rosales</taxon>
        <taxon>Rosaceae</taxon>
        <taxon>Amygdaloideae</taxon>
        <taxon>Amygdaleae</taxon>
        <taxon>Prunus</taxon>
    </lineage>
</organism>
<dbReference type="Gramene" id="ONI22613">
    <property type="protein sequence ID" value="ONI22613"/>
    <property type="gene ID" value="PRUPE_2G139700"/>
</dbReference>
<protein>
    <submittedName>
        <fullName evidence="3">Uncharacterized protein</fullName>
    </submittedName>
</protein>
<evidence type="ECO:0000313" key="3">
    <source>
        <dbReference type="EMBL" id="ONI22613.1"/>
    </source>
</evidence>
<feature type="signal peptide" evidence="2">
    <location>
        <begin position="1"/>
        <end position="20"/>
    </location>
</feature>
<sequence length="75" mass="8104">MSQAGMQRPVLTFVFGAMFGAFITRPSPQCCHCHHDHEGRKHSPGPLQAIDNKKIGSNQGVEVSTIPSTTPGMEN</sequence>
<evidence type="ECO:0000256" key="2">
    <source>
        <dbReference type="SAM" id="SignalP"/>
    </source>
</evidence>
<dbReference type="AlphaFoldDB" id="A0A251QFT3"/>
<evidence type="ECO:0000313" key="4">
    <source>
        <dbReference type="Proteomes" id="UP000006882"/>
    </source>
</evidence>
<name>A0A251QFT3_PRUPE</name>
<dbReference type="EMBL" id="CM007652">
    <property type="protein sequence ID" value="ONI22613.1"/>
    <property type="molecule type" value="Genomic_DNA"/>
</dbReference>
<evidence type="ECO:0000256" key="1">
    <source>
        <dbReference type="SAM" id="MobiDB-lite"/>
    </source>
</evidence>
<accession>A0A251QFT3</accession>